<keyword evidence="1" id="KW-0998">Cell outer membrane</keyword>
<dbReference type="FunFam" id="2.170.130.10:FF:000003">
    <property type="entry name" value="SusC/RagA family TonB-linked outer membrane protein"/>
    <property type="match status" value="1"/>
</dbReference>
<name>A0A0F5IJQ8_9BACT</name>
<dbReference type="SUPFAM" id="SSF49464">
    <property type="entry name" value="Carboxypeptidase regulatory domain-like"/>
    <property type="match status" value="1"/>
</dbReference>
<feature type="chain" id="PRO_5002487992" evidence="2">
    <location>
        <begin position="20"/>
        <end position="1034"/>
    </location>
</feature>
<dbReference type="InterPro" id="IPR008969">
    <property type="entry name" value="CarboxyPept-like_regulatory"/>
</dbReference>
<keyword evidence="2" id="KW-0732">Signal</keyword>
<dbReference type="HOGENOM" id="CLU_004317_1_0_10"/>
<dbReference type="InterPro" id="IPR023997">
    <property type="entry name" value="TonB-dep_OMP_SusC/RagA_CS"/>
</dbReference>
<evidence type="ECO:0000313" key="5">
    <source>
        <dbReference type="Proteomes" id="UP000033047"/>
    </source>
</evidence>
<keyword evidence="1" id="KW-0813">Transport</keyword>
<dbReference type="Pfam" id="PF07715">
    <property type="entry name" value="Plug"/>
    <property type="match status" value="1"/>
</dbReference>
<dbReference type="AlphaFoldDB" id="A0A0F5IJQ8"/>
<comment type="subcellular location">
    <subcellularLocation>
        <location evidence="1">Cell outer membrane</location>
        <topology evidence="1">Multi-pass membrane protein</topology>
    </subcellularLocation>
</comment>
<comment type="caution">
    <text evidence="4">The sequence shown here is derived from an EMBL/GenBank/DDBJ whole genome shotgun (WGS) entry which is preliminary data.</text>
</comment>
<accession>A0A0F5IJQ8</accession>
<gene>
    <name evidence="4" type="ORF">HMPREF1535_05026</name>
</gene>
<comment type="similarity">
    <text evidence="1">Belongs to the TonB-dependent receptor family.</text>
</comment>
<organism evidence="4 5">
    <name type="scientific">Parabacteroides goldsteinii DSM 19448 = WAL 12034</name>
    <dbReference type="NCBI Taxonomy" id="927665"/>
    <lineage>
        <taxon>Bacteria</taxon>
        <taxon>Pseudomonadati</taxon>
        <taxon>Bacteroidota</taxon>
        <taxon>Bacteroidia</taxon>
        <taxon>Bacteroidales</taxon>
        <taxon>Tannerellaceae</taxon>
        <taxon>Parabacteroides</taxon>
    </lineage>
</organism>
<keyword evidence="1" id="KW-1134">Transmembrane beta strand</keyword>
<protein>
    <submittedName>
        <fullName evidence="4">SusC/RagA family TonB-linked outer membrane protein</fullName>
    </submittedName>
</protein>
<evidence type="ECO:0000259" key="3">
    <source>
        <dbReference type="Pfam" id="PF07715"/>
    </source>
</evidence>
<dbReference type="InterPro" id="IPR037066">
    <property type="entry name" value="Plug_dom_sf"/>
</dbReference>
<evidence type="ECO:0000313" key="4">
    <source>
        <dbReference type="EMBL" id="KKB45372.1"/>
    </source>
</evidence>
<feature type="domain" description="TonB-dependent receptor plug" evidence="3">
    <location>
        <begin position="120"/>
        <end position="224"/>
    </location>
</feature>
<dbReference type="RefSeq" id="WP_046147923.1">
    <property type="nucleotide sequence ID" value="NZ_KQ033915.1"/>
</dbReference>
<dbReference type="Gene3D" id="2.170.130.10">
    <property type="entry name" value="TonB-dependent receptor, plug domain"/>
    <property type="match status" value="1"/>
</dbReference>
<dbReference type="NCBIfam" id="TIGR04056">
    <property type="entry name" value="OMP_RagA_SusC"/>
    <property type="match status" value="1"/>
</dbReference>
<dbReference type="GO" id="GO:0009279">
    <property type="term" value="C:cell outer membrane"/>
    <property type="evidence" value="ECO:0007669"/>
    <property type="project" value="UniProtKB-SubCell"/>
</dbReference>
<evidence type="ECO:0000256" key="2">
    <source>
        <dbReference type="SAM" id="SignalP"/>
    </source>
</evidence>
<reference evidence="4 5" key="1">
    <citation type="submission" date="2013-04" db="EMBL/GenBank/DDBJ databases">
        <title>The Genome Sequence of Parabacteroides goldsteinii DSM 19448.</title>
        <authorList>
            <consortium name="The Broad Institute Genomics Platform"/>
            <person name="Earl A."/>
            <person name="Ward D."/>
            <person name="Feldgarden M."/>
            <person name="Gevers D."/>
            <person name="Martens E."/>
            <person name="Sakamoto M."/>
            <person name="Benno Y."/>
            <person name="Song Y."/>
            <person name="Liu C."/>
            <person name="Lee J."/>
            <person name="Bolanos M."/>
            <person name="Vaisanen M.L."/>
            <person name="Finegold S.M."/>
            <person name="Walker B."/>
            <person name="Young S."/>
            <person name="Zeng Q."/>
            <person name="Gargeya S."/>
            <person name="Fitzgerald M."/>
            <person name="Haas B."/>
            <person name="Abouelleil A."/>
            <person name="Allen A.W."/>
            <person name="Alvarado L."/>
            <person name="Arachchi H.M."/>
            <person name="Berlin A.M."/>
            <person name="Chapman S.B."/>
            <person name="Gainer-Dewar J."/>
            <person name="Goldberg J."/>
            <person name="Griggs A."/>
            <person name="Gujja S."/>
            <person name="Hansen M."/>
            <person name="Howarth C."/>
            <person name="Imamovic A."/>
            <person name="Ireland A."/>
            <person name="Larimer J."/>
            <person name="McCowan C."/>
            <person name="Murphy C."/>
            <person name="Pearson M."/>
            <person name="Poon T.W."/>
            <person name="Priest M."/>
            <person name="Roberts A."/>
            <person name="Saif S."/>
            <person name="Shea T."/>
            <person name="Sisk P."/>
            <person name="Sykes S."/>
            <person name="Wortman J."/>
            <person name="Nusbaum C."/>
            <person name="Birren B."/>
        </authorList>
    </citation>
    <scope>NUCLEOTIDE SEQUENCE [LARGE SCALE GENOMIC DNA]</scope>
    <source>
        <strain evidence="4 5">DSM 19448</strain>
    </source>
</reference>
<dbReference type="Proteomes" id="UP000033047">
    <property type="component" value="Unassembled WGS sequence"/>
</dbReference>
<dbReference type="PROSITE" id="PS52016">
    <property type="entry name" value="TONB_DEPENDENT_REC_3"/>
    <property type="match status" value="1"/>
</dbReference>
<feature type="signal peptide" evidence="2">
    <location>
        <begin position="1"/>
        <end position="19"/>
    </location>
</feature>
<dbReference type="InterPro" id="IPR023996">
    <property type="entry name" value="TonB-dep_OMP_SusC/RagA"/>
</dbReference>
<proteinExistence type="inferred from homology"/>
<dbReference type="Pfam" id="PF13715">
    <property type="entry name" value="CarbopepD_reg_2"/>
    <property type="match status" value="1"/>
</dbReference>
<dbReference type="NCBIfam" id="TIGR04057">
    <property type="entry name" value="SusC_RagA_signa"/>
    <property type="match status" value="1"/>
</dbReference>
<dbReference type="STRING" id="927665.HMPREF1535_05026"/>
<dbReference type="EMBL" id="AQHV01000029">
    <property type="protein sequence ID" value="KKB45372.1"/>
    <property type="molecule type" value="Genomic_DNA"/>
</dbReference>
<dbReference type="SUPFAM" id="SSF56935">
    <property type="entry name" value="Porins"/>
    <property type="match status" value="1"/>
</dbReference>
<dbReference type="InterPro" id="IPR012910">
    <property type="entry name" value="Plug_dom"/>
</dbReference>
<dbReference type="PATRIC" id="fig|927665.4.peg.5151"/>
<evidence type="ECO:0000256" key="1">
    <source>
        <dbReference type="PROSITE-ProRule" id="PRU01360"/>
    </source>
</evidence>
<keyword evidence="1" id="KW-0812">Transmembrane</keyword>
<keyword evidence="1" id="KW-0472">Membrane</keyword>
<sequence>MKRLFIIQMLLWCALVVVAQKQTFTIQGTIIDPSFNNEPLSGVNVYLKDRPGVGTASDIDGKFLIKASKGDMIVFTYLGYDNFEYQVAKEEKNLVVKMVTSSVQLEEAVVTAMGNKQRKISVLSAVSTVDTKDLQVPSTSINNMLGGRVAGVISLQTSGEPGKNISEFWVRGMSTFGANSSALVLIDGLEGDLSHIEPADIESFSVLKDASATAVYGVRGANGVVLVTTKRGTVDRLRITARANLTVSTLKRLPEYVGAYDYAKLANEARVVSGSTPLYSPMEMDLIKYQLDPDLYPDVNWQNEVLNKTSLQQTYYINAQGGGSIARYFISLGMSDEGAAYKQDKNSKYKAGSGYNTYNYRTNLDVNVTKTTQVYLGLDGTLTSKKEPGMANTDYLWYAQAALTPLTIPTKYSNGMLPAYGTGSQYSPYVMLNHTGMKTSETYSNMVTLALTQDFSPILKGLKVKIQGALNNKSYYDETRYVLPDMYYAVGRSTDGELKLVKKINAEAAQFMNYQRQWRKYHFEANVNYENMIGDDHRFTGLLYYYMSDEKDTYNVKTSMDAIPKRYQGLSGRVTYGFKDTYFIDANFGYTGSENFRPGQQFGFFPSGAVGWVPTNYDFMKKALPWLNFLKFRFSYGQVGNDRISDKRFPYLTIINSTANTGWGSRYSWGVNESIVGADNLAWEKSTKADLGIEGRLFDERVNFVVDFFNDQREGIFQQRTQVPDFAGIITMPFGNVGRMRSYGSDGNISYTQTFGKDFAFTVRGNFTYSTNDVQDWEQAYPKYEYQRIAGNPLNIQRGYIALGLFKDDQDVASSPAQFGTVRPGDIKYKDVNGDGKITTDDKVPLSFSDYPRLMYGFGGEFRYKNLTLSVLFKGTGNTDYYKAGLPDGYGNYDVYEMGYIPFHKAVVGNVPVQAGIQANRWTPAWYSGDPSTENPDAMFPRLTYGKNENNTQVSTFWKGNSKYLRLQEISLTYNLKSLGWLNNVGISSVDLQLVGYNLCVWDKVKTVDPEQAGKNGNVYPIPARYAIQMYVNF</sequence>
<dbReference type="InterPro" id="IPR039426">
    <property type="entry name" value="TonB-dep_rcpt-like"/>
</dbReference>